<organism evidence="1 2">
    <name type="scientific">Bifidobacterium primatium</name>
    <dbReference type="NCBI Taxonomy" id="2045438"/>
    <lineage>
        <taxon>Bacteria</taxon>
        <taxon>Bacillati</taxon>
        <taxon>Actinomycetota</taxon>
        <taxon>Actinomycetes</taxon>
        <taxon>Bifidobacteriales</taxon>
        <taxon>Bifidobacteriaceae</taxon>
        <taxon>Bifidobacterium</taxon>
    </lineage>
</organism>
<comment type="caution">
    <text evidence="1">The sequence shown here is derived from an EMBL/GenBank/DDBJ whole genome shotgun (WGS) entry which is preliminary data.</text>
</comment>
<dbReference type="OrthoDB" id="3239392at2"/>
<keyword evidence="2" id="KW-1185">Reference proteome</keyword>
<gene>
    <name evidence="1" type="ORF">CS006_08715</name>
</gene>
<reference evidence="1 2" key="1">
    <citation type="submission" date="2017-10" db="EMBL/GenBank/DDBJ databases">
        <title>Draft genome sequences of strains TRE 1, TRE 9, TRE H and TRI 7, isolated from tamarins, belonging to four potential novel Bifidobacterium species.</title>
        <authorList>
            <person name="Mattarelli P."/>
            <person name="Modesto M."/>
            <person name="Puglisi E."/>
            <person name="Morelli L."/>
            <person name="Spezio C."/>
            <person name="Bonetti A."/>
            <person name="Sandri C."/>
        </authorList>
    </citation>
    <scope>NUCLEOTIDE SEQUENCE [LARGE SCALE GENOMIC DNA]</scope>
    <source>
        <strain evidence="2">TRE1</strain>
    </source>
</reference>
<evidence type="ECO:0000313" key="2">
    <source>
        <dbReference type="Proteomes" id="UP000229095"/>
    </source>
</evidence>
<accession>A0A2M9H752</accession>
<dbReference type="Proteomes" id="UP000229095">
    <property type="component" value="Unassembled WGS sequence"/>
</dbReference>
<proteinExistence type="predicted"/>
<evidence type="ECO:0000313" key="1">
    <source>
        <dbReference type="EMBL" id="PJM72639.1"/>
    </source>
</evidence>
<protein>
    <submittedName>
        <fullName evidence="1">Uncharacterized protein</fullName>
    </submittedName>
</protein>
<name>A0A2M9H752_9BIFI</name>
<dbReference type="EMBL" id="PEBI01000004">
    <property type="protein sequence ID" value="PJM72639.1"/>
    <property type="molecule type" value="Genomic_DNA"/>
</dbReference>
<sequence>MNGHVERHTSVSVTGDASGVVRRTMVEETVIRVDGGDAATTSLPASDGMGDCFDIDSCCDAREKAMIEALRAYLRPVNAPDCLIDRLHRCIRSAAQDAAREQR</sequence>
<dbReference type="AlphaFoldDB" id="A0A2M9H752"/>
<dbReference type="RefSeq" id="WP_100511425.1">
    <property type="nucleotide sequence ID" value="NZ_PEBI01000004.1"/>
</dbReference>